<dbReference type="SUPFAM" id="SSF143575">
    <property type="entry name" value="GAS2 domain-like"/>
    <property type="match status" value="1"/>
</dbReference>
<evidence type="ECO:0000313" key="7">
    <source>
        <dbReference type="EMBL" id="KAF7729737.1"/>
    </source>
</evidence>
<keyword evidence="2" id="KW-0963">Cytoplasm</keyword>
<reference evidence="7" key="1">
    <citation type="submission" date="2020-01" db="EMBL/GenBank/DDBJ databases">
        <title>Genome Sequencing of Three Apophysomyces-Like Fungal Strains Confirms a Novel Fungal Genus in the Mucoromycota with divergent Burkholderia-like Endosymbiotic Bacteria.</title>
        <authorList>
            <person name="Stajich J.E."/>
            <person name="Macias A.M."/>
            <person name="Carter-House D."/>
            <person name="Lovett B."/>
            <person name="Kasson L.R."/>
            <person name="Berry K."/>
            <person name="Grigoriev I."/>
            <person name="Chang Y."/>
            <person name="Spatafora J."/>
            <person name="Kasson M.T."/>
        </authorList>
    </citation>
    <scope>NUCLEOTIDE SEQUENCE</scope>
    <source>
        <strain evidence="7">NRRL A-21654</strain>
    </source>
</reference>
<dbReference type="Pfam" id="PF02187">
    <property type="entry name" value="GAS2"/>
    <property type="match status" value="1"/>
</dbReference>
<protein>
    <recommendedName>
        <fullName evidence="6">GAR domain-containing protein</fullName>
    </recommendedName>
</protein>
<evidence type="ECO:0000256" key="4">
    <source>
        <dbReference type="SAM" id="Coils"/>
    </source>
</evidence>
<evidence type="ECO:0000313" key="8">
    <source>
        <dbReference type="Proteomes" id="UP000605846"/>
    </source>
</evidence>
<feature type="region of interest" description="Disordered" evidence="5">
    <location>
        <begin position="2459"/>
        <end position="2557"/>
    </location>
</feature>
<evidence type="ECO:0000256" key="2">
    <source>
        <dbReference type="ARBA" id="ARBA00022490"/>
    </source>
</evidence>
<dbReference type="InterPro" id="IPR003108">
    <property type="entry name" value="GAR_dom"/>
</dbReference>
<organism evidence="7 8">
    <name type="scientific">Apophysomyces ossiformis</name>
    <dbReference type="NCBI Taxonomy" id="679940"/>
    <lineage>
        <taxon>Eukaryota</taxon>
        <taxon>Fungi</taxon>
        <taxon>Fungi incertae sedis</taxon>
        <taxon>Mucoromycota</taxon>
        <taxon>Mucoromycotina</taxon>
        <taxon>Mucoromycetes</taxon>
        <taxon>Mucorales</taxon>
        <taxon>Mucorineae</taxon>
        <taxon>Mucoraceae</taxon>
        <taxon>Apophysomyces</taxon>
    </lineage>
</organism>
<feature type="coiled-coil region" evidence="4">
    <location>
        <begin position="768"/>
        <end position="803"/>
    </location>
</feature>
<sequence>MIRHLESYVELSLLPPLHDFTTTYWSDGSAFLCLGHRFFPDSVPNLVGMLHDKDPQHNLSTALKLFSDRLQVVEPKGPLDESTVISYLCELRKTIEQAEMEDMQQLSVGESTVLDETFEQHATLVLSKICQLRTQLNDLSFRHQYSHEGNTSTTTTTHSSSRAPSPFPRDTAASDDGEASTTDADEQLSPQYTRSAHHPDDLTHYQSTLKDFEASLTTLESNELASFRAYVQTMPEGTRTNPEISARIQAIDAAHNALDLQLQKGATDLDTLRSGMIFSQITTPIRNELEFIQAKMLKTTTTETGIQDLEERSRNAGLMISKVQVQYADLLNNANDEHSSYHAHFDVLVQKYKLISAWVDDVRVWFIEAERIRQWIEERIRLLESKPVIDALDLIEIDYTMAEVDAINSEHENLEKEVEKFDKEDMTRLRAHVKALTGKERGNKDLSPADTTTIEITFTTLMTLDRLIHLLRRRTHDLQILTLRMFWEKEYQKTIAWVRATNDEVEVFIHEKARWRLEEYRELSLDENDHKLQFESVKNTIIEVLLGFEQRVAAFDQGQFTATVNTYQDLDDSSNVELPTHLESRQVAVEEAFEELSNRVAFARQVVEQRLSVTDFLYRADMLKTEGEQLRQEITAAELTATSCDTDKEFTEKVQLFQEQAIRLVTGVAPRISYPETTHPSDQEDNYDANESIRTIVGARKSSLVLFGEALDHKLSSYRRVLQLHKRNKQLLEEIARIQSWIEERARNVKKAKVDVFVGKCALDETDLGRLKKERDGQLAKMNTLKENDIKKLERNIHGLESSIKASEAPVDSEPLNEGLQKIYENLGTLDDVLQQHSLELNVLSTRISWESQHAKASQWVAVMTHKVWDFLSQNAQWRPEDSEQSVQDTEKWENIEDEFQTMQRKIDDFQEKLLKSTDKSFDELAQGFSTIIMKDGPMETLEEQERITPEHVQRRHNMLHDNFAHLMDTSTFTKAVMDQRVALTEYVSKVHTTQDSGMQILCQLEDALETIMAEKVVPSFEDAVRQFDQEVCKIWSHCGSLIPYPTCPAGARASRPSTEDDDINNEINTVVLKLYDELLQLSKKLHELLSMFNSATGLKREIIQCAGRMRSLNEQIVKLISQIMSEKLDLNSSSTTYTDQQIHALMESNQGYTGDVARQLVELTGMKQTTQDLETRINSSTCKALDVSVVTSVLFDLQINSEKLVETSAKHSIELTAYAARIQWETKRQTAHAKVIHLQELSRDLMDRKSMWLSSTTDNSEDTMLDELKEQCSTIASEITRVSQTDLRAMESTFNQVQCLYAECSVAVPTEIVNQQRDIQKLVVKLQDTNAQRQAEIDFLISRVEWDHDMDKCLDRCKQNEHDLENLICEARWTPDTYETREPERDPFINAVNEAADEFEKLLTRLDDLKSHKHASLLSDGIQRRVTSVTDVLQRTQNHVQFAGLVAEQRRTVNELFADALDLEKLAEATKTSFLAAEGASQDNDQALERYNARLAIFSESIENRIPYPIREYDNHGRALDIKANVVVQETMDTRHARLNELSMTLQSILKAKLRLSRRKAAVESYLSEAQVVKDWIEPRMKNIMQALDATSPGDLPNSVAVVDAISSAIQAYGSSYNALKESAKSYTASMQGEVKETEDENEVCEITENIQKIESTQAEVDQLWSKITTVIVDAKDRLSVALRLAEYTKLVDGVDSNHEKLQKLLVQTEVSEITDEVISGWQEEIEKIKVDGIEQIHGRLLAEQQSGTQNKAVGSEDLQSMQTAYSRVVKEHSELIGKLQVVAKKASSYRLKKDYAAAAGRIEEYIRKTTLELLSMREHGIVSGDKTQDNANCKELSALYEKHKVSFEEYTEHFDEQRSFYRFIQLQKVEDLEAVDTRQKVLEGSWKALKADLATAGTFVDTVVQWSELHSMLNEVDGKLLVNLKGSIAELGEELFDKTKIAAQFQVVHARLDATRTIASKIAVIDEDDNRSRFHSHYDEVLARVNAAEAELKRKEKAALKRVAYNECQKLLEDLRLAADKETKAIKSRITLVVETDMFEQGAGAVEKYYRKVTTQTAASEETYQTLTKECSETLQPQIEELSRTHGCEEKIDISGLEVSLNALCDGLNMEKALNDIVRRVLANVKSSDDILSWISNCKNAINAISNDTVMMDDKEAEMEAQDVEKKICEFEPIVREFEEISANLLGSIVAVEGNTENPAIDHLRRAVKNRAEKVQAEWQETLGHVADLKKTITRTQQGVSIVRKMKTIMIHLGETRDHVASLQIFEDQEKPLLLSVRESEILTMNEDLRKIEEEVTDQIVREINELDELIAQFQDTEMTFTRQRTEVDAAFSNWKEIIESKRREIDRALPITKYLTITDDSEILLGALEEAVEKAAPHRATMIGSSFSRADLQAKLIELDARYKYYECKIVQSLEAAEESLSDITEEEASKQAKEHFHGLKDYWEAVDNQVKTRKADLQNATETAVDQEERRQFRNRKSSLPTRKAASVLRESPRVIPTTSSSSIRTAPTVSSRLAPSSSSPRPHGNRSLNQRYLNPPILERHQPSKSATSVKPTIRVSRPAPNAYVADPDNDLDMEIGRIVNETPYKVKVKMVPGEVGRYWFGEVNPKLCYCRVLKSKMVMVRVGGGWTELSQFLRDHALLEGDFIPKAREEEAEQTALPSIQEGFIETRRAKSPSGRPILRGRSTSPTPPPILNRSQSSGTGYKDGDKFIAVDRHGNQLEVKMTRAGSNDYTRRRLSRKKDSQNLS</sequence>
<evidence type="ECO:0000256" key="5">
    <source>
        <dbReference type="SAM" id="MobiDB-lite"/>
    </source>
</evidence>
<dbReference type="EMBL" id="JABAYA010000022">
    <property type="protein sequence ID" value="KAF7729737.1"/>
    <property type="molecule type" value="Genomic_DNA"/>
</dbReference>
<dbReference type="Gene3D" id="1.10.418.10">
    <property type="entry name" value="Calponin-like domain"/>
    <property type="match status" value="1"/>
</dbReference>
<evidence type="ECO:0000259" key="6">
    <source>
        <dbReference type="PROSITE" id="PS51460"/>
    </source>
</evidence>
<feature type="region of interest" description="Disordered" evidence="5">
    <location>
        <begin position="2670"/>
        <end position="2751"/>
    </location>
</feature>
<feature type="compositionally biased region" description="Low complexity" evidence="5">
    <location>
        <begin position="2515"/>
        <end position="2527"/>
    </location>
</feature>
<dbReference type="InterPro" id="IPR036872">
    <property type="entry name" value="CH_dom_sf"/>
</dbReference>
<comment type="caution">
    <text evidence="7">The sequence shown here is derived from an EMBL/GenBank/DDBJ whole genome shotgun (WGS) entry which is preliminary data.</text>
</comment>
<comment type="subcellular location">
    <subcellularLocation>
        <location evidence="1">Cytoplasm</location>
        <location evidence="1">Cytoskeleton</location>
    </subcellularLocation>
</comment>
<keyword evidence="8" id="KW-1185">Reference proteome</keyword>
<evidence type="ECO:0000256" key="1">
    <source>
        <dbReference type="ARBA" id="ARBA00004245"/>
    </source>
</evidence>
<dbReference type="PROSITE" id="PS51460">
    <property type="entry name" value="GAR"/>
    <property type="match status" value="1"/>
</dbReference>
<feature type="region of interest" description="Disordered" evidence="5">
    <location>
        <begin position="147"/>
        <end position="201"/>
    </location>
</feature>
<dbReference type="GO" id="GO:0005856">
    <property type="term" value="C:cytoskeleton"/>
    <property type="evidence" value="ECO:0007669"/>
    <property type="project" value="UniProtKB-SubCell"/>
</dbReference>
<feature type="compositionally biased region" description="Acidic residues" evidence="5">
    <location>
        <begin position="173"/>
        <end position="186"/>
    </location>
</feature>
<keyword evidence="4" id="KW-0175">Coiled coil</keyword>
<proteinExistence type="predicted"/>
<dbReference type="Gene3D" id="3.30.920.20">
    <property type="entry name" value="Gas2-like domain"/>
    <property type="match status" value="1"/>
</dbReference>
<accession>A0A8H7BQE5</accession>
<keyword evidence="3" id="KW-0206">Cytoskeleton</keyword>
<dbReference type="OrthoDB" id="2359410at2759"/>
<evidence type="ECO:0000256" key="3">
    <source>
        <dbReference type="ARBA" id="ARBA00023212"/>
    </source>
</evidence>
<gene>
    <name evidence="7" type="ORF">EC973_003815</name>
</gene>
<feature type="compositionally biased region" description="Basic and acidic residues" evidence="5">
    <location>
        <begin position="2709"/>
        <end position="2722"/>
    </location>
</feature>
<feature type="compositionally biased region" description="Low complexity" evidence="5">
    <location>
        <begin position="151"/>
        <end position="161"/>
    </location>
</feature>
<feature type="domain" description="GAR" evidence="6">
    <location>
        <begin position="2572"/>
        <end position="2646"/>
    </location>
</feature>
<dbReference type="GO" id="GO:0008017">
    <property type="term" value="F:microtubule binding"/>
    <property type="evidence" value="ECO:0007669"/>
    <property type="project" value="InterPro"/>
</dbReference>
<feature type="coiled-coil region" evidence="4">
    <location>
        <begin position="397"/>
        <end position="424"/>
    </location>
</feature>
<name>A0A8H7BQE5_9FUNG</name>
<dbReference type="Proteomes" id="UP000605846">
    <property type="component" value="Unassembled WGS sequence"/>
</dbReference>
<feature type="compositionally biased region" description="Polar residues" evidence="5">
    <location>
        <begin position="2501"/>
        <end position="2514"/>
    </location>
</feature>
<dbReference type="SMART" id="SM00243">
    <property type="entry name" value="GAS2"/>
    <property type="match status" value="1"/>
</dbReference>
<dbReference type="InterPro" id="IPR036534">
    <property type="entry name" value="GAR_dom_sf"/>
</dbReference>
<dbReference type="SUPFAM" id="SSF47576">
    <property type="entry name" value="Calponin-homology domain, CH-domain"/>
    <property type="match status" value="1"/>
</dbReference>